<name>A0A2T3ZYY7_TRIHA</name>
<evidence type="ECO:0000313" key="2">
    <source>
        <dbReference type="Proteomes" id="UP000241690"/>
    </source>
</evidence>
<dbReference type="Proteomes" id="UP000241690">
    <property type="component" value="Unassembled WGS sequence"/>
</dbReference>
<accession>A0A2T3ZYY7</accession>
<proteinExistence type="predicted"/>
<dbReference type="AlphaFoldDB" id="A0A2T3ZYY7"/>
<dbReference type="EMBL" id="KZ679689">
    <property type="protein sequence ID" value="PTB50031.1"/>
    <property type="molecule type" value="Genomic_DNA"/>
</dbReference>
<reference evidence="1 2" key="1">
    <citation type="submission" date="2016-07" db="EMBL/GenBank/DDBJ databases">
        <title>Multiple horizontal gene transfer events from other fungi enriched the ability of initially mycotrophic Trichoderma (Ascomycota) to feed on dead plant biomass.</title>
        <authorList>
            <consortium name="DOE Joint Genome Institute"/>
            <person name="Aerts A."/>
            <person name="Atanasova L."/>
            <person name="Chenthamara K."/>
            <person name="Zhang J."/>
            <person name="Grujic M."/>
            <person name="Henrissat B."/>
            <person name="Kuo A."/>
            <person name="Salamov A."/>
            <person name="Lipzen A."/>
            <person name="Labutti K."/>
            <person name="Barry K."/>
            <person name="Miao Y."/>
            <person name="Rahimi M.J."/>
            <person name="Shen Q."/>
            <person name="Grigoriev I.V."/>
            <person name="Kubicek C.P."/>
            <person name="Druzhinina I.S."/>
        </authorList>
    </citation>
    <scope>NUCLEOTIDE SEQUENCE [LARGE SCALE GENOMIC DNA]</scope>
    <source>
        <strain evidence="1 2">CBS 226.95</strain>
    </source>
</reference>
<keyword evidence="2" id="KW-1185">Reference proteome</keyword>
<organism evidence="1 2">
    <name type="scientific">Trichoderma harzianum CBS 226.95</name>
    <dbReference type="NCBI Taxonomy" id="983964"/>
    <lineage>
        <taxon>Eukaryota</taxon>
        <taxon>Fungi</taxon>
        <taxon>Dikarya</taxon>
        <taxon>Ascomycota</taxon>
        <taxon>Pezizomycotina</taxon>
        <taxon>Sordariomycetes</taxon>
        <taxon>Hypocreomycetidae</taxon>
        <taxon>Hypocreales</taxon>
        <taxon>Hypocreaceae</taxon>
        <taxon>Trichoderma</taxon>
    </lineage>
</organism>
<dbReference type="GeneID" id="36622413"/>
<dbReference type="RefSeq" id="XP_024769708.1">
    <property type="nucleotide sequence ID" value="XM_024913849.1"/>
</dbReference>
<gene>
    <name evidence="1" type="ORF">M431DRAFT_259194</name>
</gene>
<dbReference type="PROSITE" id="PS51257">
    <property type="entry name" value="PROKAR_LIPOPROTEIN"/>
    <property type="match status" value="1"/>
</dbReference>
<sequence length="60" mass="6377">MVRKICWHCLGISSSACGLPTEVFSFLTYLLPPANSAPLLLGCLVPMPANDSKSVILGSR</sequence>
<protein>
    <submittedName>
        <fullName evidence="1">Uncharacterized protein</fullName>
    </submittedName>
</protein>
<evidence type="ECO:0000313" key="1">
    <source>
        <dbReference type="EMBL" id="PTB50031.1"/>
    </source>
</evidence>